<organism evidence="1 2">
    <name type="scientific">Pseudomonas fluorescens</name>
    <dbReference type="NCBI Taxonomy" id="294"/>
    <lineage>
        <taxon>Bacteria</taxon>
        <taxon>Pseudomonadati</taxon>
        <taxon>Pseudomonadota</taxon>
        <taxon>Gammaproteobacteria</taxon>
        <taxon>Pseudomonadales</taxon>
        <taxon>Pseudomonadaceae</taxon>
        <taxon>Pseudomonas</taxon>
    </lineage>
</organism>
<sequence length="127" mass="14897">MMKERVYSGLINDEIGLVSDKTSEIFFLESSVCLSEGDLYKSEKSWQQTHKPLFARLNNILKNKSAPSWFSNAQVSFVHRKYFVLPDRDDNTRYGCKKEKKIKNFDIKVEPDNRQHSMKLNGIINEY</sequence>
<evidence type="ECO:0000313" key="2">
    <source>
        <dbReference type="Proteomes" id="UP000059425"/>
    </source>
</evidence>
<gene>
    <name evidence="1" type="ORF">AO356_09940</name>
</gene>
<protein>
    <submittedName>
        <fullName evidence="1">Uncharacterized protein</fullName>
    </submittedName>
</protein>
<reference evidence="2" key="1">
    <citation type="submission" date="2015-09" db="EMBL/GenBank/DDBJ databases">
        <title>Whole genome sequence of Pseudomonas fluorescens FW300-N2C3.</title>
        <authorList>
            <person name="Ray J."/>
            <person name="Melnyk R."/>
            <person name="Deutschbauer A."/>
        </authorList>
    </citation>
    <scope>NUCLEOTIDE SEQUENCE [LARGE SCALE GENOMIC DNA]</scope>
    <source>
        <strain evidence="2">FW300-N2C3</strain>
    </source>
</reference>
<proteinExistence type="predicted"/>
<reference evidence="1 2" key="2">
    <citation type="journal article" date="2018" name="Nature">
        <title>Mutant phenotypes for thousands of bacterial genes of unknown function.</title>
        <authorList>
            <person name="Price M.N."/>
            <person name="Wetmore K.M."/>
            <person name="Waters R.J."/>
            <person name="Callaghan M."/>
            <person name="Ray J."/>
            <person name="Liu H."/>
            <person name="Kuehl J.V."/>
            <person name="Melnyk R.A."/>
            <person name="Lamson J.S."/>
            <person name="Suh Y."/>
            <person name="Carlson H.K."/>
            <person name="Esquivel Z."/>
            <person name="Sadeeshkumar H."/>
            <person name="Chakraborty R."/>
            <person name="Zane G.M."/>
            <person name="Rubin B.E."/>
            <person name="Wall J.D."/>
            <person name="Visel A."/>
            <person name="Bristow J."/>
            <person name="Blow M.J."/>
            <person name="Arkin A.P."/>
            <person name="Deutschbauer A.M."/>
        </authorList>
    </citation>
    <scope>NUCLEOTIDE SEQUENCE [LARGE SCALE GENOMIC DNA]</scope>
    <source>
        <strain evidence="1 2">FW300-N2C3</strain>
    </source>
</reference>
<dbReference type="AlphaFoldDB" id="A0A0N9WGL3"/>
<accession>A0A0N9WGL3</accession>
<dbReference type="EMBL" id="CP012831">
    <property type="protein sequence ID" value="ALI07118.1"/>
    <property type="molecule type" value="Genomic_DNA"/>
</dbReference>
<dbReference type="Proteomes" id="UP000059425">
    <property type="component" value="Chromosome"/>
</dbReference>
<name>A0A0N9WGL3_PSEFL</name>
<evidence type="ECO:0000313" key="1">
    <source>
        <dbReference type="EMBL" id="ALI07118.1"/>
    </source>
</evidence>